<dbReference type="AlphaFoldDB" id="Q16F00"/>
<proteinExistence type="predicted"/>
<reference evidence="1" key="3">
    <citation type="submission" date="2012-09" db="EMBL/GenBank/DDBJ databases">
        <authorList>
            <consortium name="VectorBase"/>
        </authorList>
    </citation>
    <scope>NUCLEOTIDE SEQUENCE</scope>
    <source>
        <strain evidence="1">Liverpool</strain>
    </source>
</reference>
<dbReference type="EMBL" id="CH478539">
    <property type="protein sequence ID" value="EAT32811.1"/>
    <property type="molecule type" value="Genomic_DNA"/>
</dbReference>
<protein>
    <submittedName>
        <fullName evidence="1">AAEL014953-PA</fullName>
    </submittedName>
</protein>
<accession>Q16F00</accession>
<feature type="non-terminal residue" evidence="1">
    <location>
        <position position="1"/>
    </location>
</feature>
<evidence type="ECO:0000313" key="1">
    <source>
        <dbReference type="EMBL" id="EAT32811.1"/>
    </source>
</evidence>
<name>Q16F00_AEDAE</name>
<reference evidence="1" key="1">
    <citation type="submission" date="2005-10" db="EMBL/GenBank/DDBJ databases">
        <authorList>
            <person name="Loftus B.J."/>
            <person name="Nene V.M."/>
            <person name="Hannick L.I."/>
            <person name="Bidwell S."/>
            <person name="Haas B."/>
            <person name="Amedeo P."/>
            <person name="Orvis J."/>
            <person name="Wortman J.R."/>
            <person name="White O.R."/>
            <person name="Salzberg S."/>
            <person name="Shumway M."/>
            <person name="Koo H."/>
            <person name="Zhao Y."/>
            <person name="Holmes M."/>
            <person name="Miller J."/>
            <person name="Schatz M."/>
            <person name="Pop M."/>
            <person name="Pai G."/>
            <person name="Utterback T."/>
            <person name="Rogers Y.-H."/>
            <person name="Kravitz S."/>
            <person name="Fraser C.M."/>
        </authorList>
    </citation>
    <scope>NUCLEOTIDE SEQUENCE</scope>
    <source>
        <strain evidence="1">Liverpool</strain>
    </source>
</reference>
<reference evidence="1" key="2">
    <citation type="journal article" date="2007" name="Science">
        <title>Genome sequence of Aedes aegypti, a major arbovirus vector.</title>
        <authorList>
            <person name="Nene V."/>
            <person name="Wortman J.R."/>
            <person name="Lawson D."/>
            <person name="Haas B."/>
            <person name="Kodira C."/>
            <person name="Tu Z.J."/>
            <person name="Loftus B."/>
            <person name="Xi Z."/>
            <person name="Megy K."/>
            <person name="Grabherr M."/>
            <person name="Ren Q."/>
            <person name="Zdobnov E.M."/>
            <person name="Lobo N.F."/>
            <person name="Campbell K.S."/>
            <person name="Brown S.E."/>
            <person name="Bonaldo M.F."/>
            <person name="Zhu J."/>
            <person name="Sinkins S.P."/>
            <person name="Hogenkamp D.G."/>
            <person name="Amedeo P."/>
            <person name="Arensburger P."/>
            <person name="Atkinson P.W."/>
            <person name="Bidwell S."/>
            <person name="Biedler J."/>
            <person name="Birney E."/>
            <person name="Bruggner R.V."/>
            <person name="Costas J."/>
            <person name="Coy M.R."/>
            <person name="Crabtree J."/>
            <person name="Crawford M."/>
            <person name="Debruyn B."/>
            <person name="Decaprio D."/>
            <person name="Eiglmeier K."/>
            <person name="Eisenstadt E."/>
            <person name="El-Dorry H."/>
            <person name="Gelbart W.M."/>
            <person name="Gomes S.L."/>
            <person name="Hammond M."/>
            <person name="Hannick L.I."/>
            <person name="Hogan J.R."/>
            <person name="Holmes M.H."/>
            <person name="Jaffe D."/>
            <person name="Johnston J.S."/>
            <person name="Kennedy R.C."/>
            <person name="Koo H."/>
            <person name="Kravitz S."/>
            <person name="Kriventseva E.V."/>
            <person name="Kulp D."/>
            <person name="Labutti K."/>
            <person name="Lee E."/>
            <person name="Li S."/>
            <person name="Lovin D.D."/>
            <person name="Mao C."/>
            <person name="Mauceli E."/>
            <person name="Menck C.F."/>
            <person name="Miller J.R."/>
            <person name="Montgomery P."/>
            <person name="Mori A."/>
            <person name="Nascimento A.L."/>
            <person name="Naveira H.F."/>
            <person name="Nusbaum C."/>
            <person name="O'leary S."/>
            <person name="Orvis J."/>
            <person name="Pertea M."/>
            <person name="Quesneville H."/>
            <person name="Reidenbach K.R."/>
            <person name="Rogers Y.H."/>
            <person name="Roth C.W."/>
            <person name="Schneider J.R."/>
            <person name="Schatz M."/>
            <person name="Shumway M."/>
            <person name="Stanke M."/>
            <person name="Stinson E.O."/>
            <person name="Tubio J.M."/>
            <person name="Vanzee J.P."/>
            <person name="Verjovski-Almeida S."/>
            <person name="Werner D."/>
            <person name="White O."/>
            <person name="Wyder S."/>
            <person name="Zeng Q."/>
            <person name="Zhao Q."/>
            <person name="Zhao Y."/>
            <person name="Hill C.A."/>
            <person name="Raikhel A.S."/>
            <person name="Soares M.B."/>
            <person name="Knudson D.L."/>
            <person name="Lee N.H."/>
            <person name="Galagan J."/>
            <person name="Salzberg S.L."/>
            <person name="Paulsen I.T."/>
            <person name="Dimopoulos G."/>
            <person name="Collins F.H."/>
            <person name="Birren B."/>
            <person name="Fraser-Liggett C.M."/>
            <person name="Severson D.W."/>
        </authorList>
    </citation>
    <scope>NUCLEOTIDE SEQUENCE [LARGE SCALE GENOMIC DNA]</scope>
    <source>
        <strain evidence="1">Liverpool</strain>
    </source>
</reference>
<sequence length="57" mass="6510">CTCQLLITTLIAFGFCFRFDKVLRSWQRPGIGTGTCLRLERTVLKLGEGIHWNAIVR</sequence>
<evidence type="ECO:0000313" key="2">
    <source>
        <dbReference type="Proteomes" id="UP000682892"/>
    </source>
</evidence>
<organism evidence="1 2">
    <name type="scientific">Aedes aegypti</name>
    <name type="common">Yellowfever mosquito</name>
    <name type="synonym">Culex aegypti</name>
    <dbReference type="NCBI Taxonomy" id="7159"/>
    <lineage>
        <taxon>Eukaryota</taxon>
        <taxon>Metazoa</taxon>
        <taxon>Ecdysozoa</taxon>
        <taxon>Arthropoda</taxon>
        <taxon>Hexapoda</taxon>
        <taxon>Insecta</taxon>
        <taxon>Pterygota</taxon>
        <taxon>Neoptera</taxon>
        <taxon>Endopterygota</taxon>
        <taxon>Diptera</taxon>
        <taxon>Nematocera</taxon>
        <taxon>Culicoidea</taxon>
        <taxon>Culicidae</taxon>
        <taxon>Culicinae</taxon>
        <taxon>Aedini</taxon>
        <taxon>Aedes</taxon>
        <taxon>Stegomyia</taxon>
    </lineage>
</organism>
<gene>
    <name evidence="1" type="ORF">AaeL_AAEL014953</name>
</gene>
<dbReference type="Proteomes" id="UP000682892">
    <property type="component" value="Unassembled WGS sequence"/>
</dbReference>
<dbReference type="PaxDb" id="7159-AAEL014953-PA"/>
<dbReference type="HOGENOM" id="CLU_3002323_0_0_1"/>